<evidence type="ECO:0000256" key="1">
    <source>
        <dbReference type="ARBA" id="ARBA00022729"/>
    </source>
</evidence>
<feature type="domain" description="DUF7619" evidence="4">
    <location>
        <begin position="680"/>
        <end position="810"/>
    </location>
</feature>
<feature type="signal peptide" evidence="2">
    <location>
        <begin position="1"/>
        <end position="21"/>
    </location>
</feature>
<dbReference type="Pfam" id="PF18962">
    <property type="entry name" value="Por_Secre_tail"/>
    <property type="match status" value="1"/>
</dbReference>
<dbReference type="InterPro" id="IPR026444">
    <property type="entry name" value="Secre_tail"/>
</dbReference>
<evidence type="ECO:0000313" key="6">
    <source>
        <dbReference type="Proteomes" id="UP000239002"/>
    </source>
</evidence>
<dbReference type="InterPro" id="IPR055353">
    <property type="entry name" value="DUF7619"/>
</dbReference>
<evidence type="ECO:0000259" key="3">
    <source>
        <dbReference type="Pfam" id="PF18962"/>
    </source>
</evidence>
<dbReference type="NCBIfam" id="TIGR04183">
    <property type="entry name" value="Por_Secre_tail"/>
    <property type="match status" value="1"/>
</dbReference>
<sequence length="900" mass="101056">MRLFTFVAVLFCGLVASAQTADDFVFNSPLVNMSPFSISSSAGVTIDWGDGTTTNVPMGNNQIVPAHSFSSTTNMVFISGSIDSIVFNLSSSSYNSPSITQWGTSQWKSMEWMFYGCRLLNINASDTPDLSTCNSMKNMFEDCDLFNSDINNWDVSNVTDMSDMFYEAYTFNQPLNNWNVSNVTDMSGMFWGASSFNQPLSNWDVSNVTDMSAMFYEAYTFNQPLNNWNVSNVIDMGYMFYYANSFDHDISNWDVSNVNVIEYLFCRASSFNQNISNWDVSNITNMYGAFRLATSFNQSLNNWDVSSVITMEHMFDYATSFNQTLDNWDVSNVTTMESMFNYATSFNQDISSWDISNITNMDEMFYDASSFNQPLNNWVFNQYSNFDRFVTSSGLDTNNYDKLLQRFVNLGLQNKRLRSSGLTYCSTFSRNILLQNGWTISGDSLDPSCSALDNQLQGSITYDFDNNGCNPNDLTFSNVAIEISNGTANLTLYTDINGNYSTSLPDNTYTMTPIIDTNLFTATPASVTFTAANQNITTEDFCLSATTLVDDLEISILPLEDARPGFDTEYKLVYKNKGNTRLSGSIDFTFQDDFMDFLTASPATTSSNVGMLSWDFSNLDPFETREIEFFMNLNTPTDPTFPLNSNDLLDFSATINPTANDDTPLDNVFDLQQTVVNSYDPNDKTCLQGETILPTMVGEFVHYRIRFENEGTASAVNVRVVDYIDTTKFDIATLTPLSGSHDYTTTITDGNKVEFNFENIMLPFTAPASQGYVLFKIKTVDTLVLGDDFSNQAEIYFDFNFPIITNMETTGVAVPLSLNDNNLLQVSLYPNPAKNKISLMSNIEFNEYTIYDTLGAIVSQEKLDAAIMNKDITLDHLVSGLYFVEVKGDQMNSVLKLIKE</sequence>
<dbReference type="RefSeq" id="WP_104513842.1">
    <property type="nucleotide sequence ID" value="NZ_MQVW01000022.1"/>
</dbReference>
<evidence type="ECO:0000256" key="2">
    <source>
        <dbReference type="SAM" id="SignalP"/>
    </source>
</evidence>
<dbReference type="AlphaFoldDB" id="A0A2S6IQ83"/>
<dbReference type="Pfam" id="PF24595">
    <property type="entry name" value="DUF7619"/>
    <property type="match status" value="1"/>
</dbReference>
<dbReference type="InterPro" id="IPR008969">
    <property type="entry name" value="CarboxyPept-like_regulatory"/>
</dbReference>
<feature type="domain" description="Secretion system C-terminal sorting" evidence="3">
    <location>
        <begin position="828"/>
        <end position="898"/>
    </location>
</feature>
<dbReference type="InterPro" id="IPR005046">
    <property type="entry name" value="DUF285"/>
</dbReference>
<gene>
    <name evidence="5" type="ORF">LY01_00082</name>
</gene>
<dbReference type="SUPFAM" id="SSF141571">
    <property type="entry name" value="Pentapeptide repeat-like"/>
    <property type="match status" value="1"/>
</dbReference>
<dbReference type="Pfam" id="PF03382">
    <property type="entry name" value="DUF285"/>
    <property type="match status" value="1"/>
</dbReference>
<feature type="chain" id="PRO_5015751706" evidence="2">
    <location>
        <begin position="22"/>
        <end position="900"/>
    </location>
</feature>
<dbReference type="OrthoDB" id="9813840at2"/>
<keyword evidence="1 2" id="KW-0732">Signal</keyword>
<dbReference type="InterPro" id="IPR047589">
    <property type="entry name" value="DUF11_rpt"/>
</dbReference>
<dbReference type="Gene3D" id="2.60.40.1120">
    <property type="entry name" value="Carboxypeptidase-like, regulatory domain"/>
    <property type="match status" value="1"/>
</dbReference>
<keyword evidence="6" id="KW-1185">Reference proteome</keyword>
<protein>
    <submittedName>
        <fullName evidence="5">Putative secreted protein (Por secretion system target)</fullName>
    </submittedName>
</protein>
<dbReference type="Proteomes" id="UP000239002">
    <property type="component" value="Unassembled WGS sequence"/>
</dbReference>
<dbReference type="EMBL" id="PTJE01000001">
    <property type="protein sequence ID" value="PPK96266.1"/>
    <property type="molecule type" value="Genomic_DNA"/>
</dbReference>
<evidence type="ECO:0000259" key="4">
    <source>
        <dbReference type="Pfam" id="PF24595"/>
    </source>
</evidence>
<dbReference type="NCBIfam" id="TIGR01451">
    <property type="entry name" value="B_ant_repeat"/>
    <property type="match status" value="1"/>
</dbReference>
<dbReference type="InterPro" id="IPR011889">
    <property type="entry name" value="Liste_lipo_26"/>
</dbReference>
<comment type="caution">
    <text evidence="5">The sequence shown here is derived from an EMBL/GenBank/DDBJ whole genome shotgun (WGS) entry which is preliminary data.</text>
</comment>
<evidence type="ECO:0000313" key="5">
    <source>
        <dbReference type="EMBL" id="PPK96266.1"/>
    </source>
</evidence>
<name>A0A2S6IQ83_9FLAO</name>
<organism evidence="5 6">
    <name type="scientific">Nonlabens xylanidelens</name>
    <dbReference type="NCBI Taxonomy" id="191564"/>
    <lineage>
        <taxon>Bacteria</taxon>
        <taxon>Pseudomonadati</taxon>
        <taxon>Bacteroidota</taxon>
        <taxon>Flavobacteriia</taxon>
        <taxon>Flavobacteriales</taxon>
        <taxon>Flavobacteriaceae</taxon>
        <taxon>Nonlabens</taxon>
    </lineage>
</organism>
<dbReference type="SUPFAM" id="SSF49464">
    <property type="entry name" value="Carboxypeptidase regulatory domain-like"/>
    <property type="match status" value="1"/>
</dbReference>
<reference evidence="5 6" key="1">
    <citation type="submission" date="2018-02" db="EMBL/GenBank/DDBJ databases">
        <title>Genomic Encyclopedia of Archaeal and Bacterial Type Strains, Phase II (KMG-II): from individual species to whole genera.</title>
        <authorList>
            <person name="Goeker M."/>
        </authorList>
    </citation>
    <scope>NUCLEOTIDE SEQUENCE [LARGE SCALE GENOMIC DNA]</scope>
    <source>
        <strain evidence="5 6">DSM 16809</strain>
    </source>
</reference>
<dbReference type="NCBIfam" id="TIGR02167">
    <property type="entry name" value="Liste_lipo_26"/>
    <property type="match status" value="7"/>
</dbReference>
<accession>A0A2S6IQ83</accession>
<proteinExistence type="predicted"/>